<dbReference type="Pfam" id="PF02706">
    <property type="entry name" value="Wzz"/>
    <property type="match status" value="1"/>
</dbReference>
<feature type="transmembrane region" description="Helical" evidence="7">
    <location>
        <begin position="450"/>
        <end position="467"/>
    </location>
</feature>
<dbReference type="PANTHER" id="PTHR32309">
    <property type="entry name" value="TYROSINE-PROTEIN KINASE"/>
    <property type="match status" value="1"/>
</dbReference>
<evidence type="ECO:0000256" key="7">
    <source>
        <dbReference type="SAM" id="Phobius"/>
    </source>
</evidence>
<sequence length="497" mass="56477">MQLEEHADLELVETGGKDNSLVLRNFLFVIFRNKWKVLLVFLLTSVTATLIVLSIETDIYESQAQILIKPGRENISWDESALAPNLVFAKEGGLNAEISILTSGYVLGRVIELVGQEAILPVLRDDLDSQEQRDQLAERLVLENLSVIPEKGKQQIVTISFKSHDPRIARDVLENLIDVYIDRHIDIHKAEAQPKFFRKQSDKFKSLLIEKEKQLRQYCDKQGIVSIEVQKEEGIARISGLEQNIEETDGLIISSQGRIAMLEKSLDERTEVTELSKVTGKSNPVADSLKQRLIDLKFREVELGNRYLDDSRILVELRSQISFVEAELLKEQETNTELTTGIDANYQAIQLELEQEQAKLQALLLNKQFLKKSLEKRKNNLKKLSNYEAVLLTLQREVDIAKEEYSQYRKSYQQSMISVALDSSRISNVLILQPASLPAFPIESKKKRNLAMGLLLGLVGSVGIAYIREYLDDTIKTVENVEKQLGLPVLTSINYKK</sequence>
<evidence type="ECO:0000259" key="8">
    <source>
        <dbReference type="Pfam" id="PF02706"/>
    </source>
</evidence>
<comment type="subcellular location">
    <subcellularLocation>
        <location evidence="1">Cell membrane</location>
        <topology evidence="1">Multi-pass membrane protein</topology>
    </subcellularLocation>
</comment>
<reference evidence="11" key="1">
    <citation type="journal article" date="2017" name="Environ. Microbiol. Rep.">
        <title>Genetic Diversity of Marine Anaerobic Ammonium-Oxidizing Bacteria as Revealed by Genomic and Proteomic Analyses of 'Candidatus Scalindua japonica'.</title>
        <authorList>
            <person name="Oshiki M."/>
            <person name="Mizuto K."/>
            <person name="Kimura Z."/>
            <person name="Kindaichi T."/>
            <person name="Satoh H."/>
            <person name="Okabe S."/>
        </authorList>
    </citation>
    <scope>NUCLEOTIDE SEQUENCE [LARGE SCALE GENOMIC DNA]</scope>
    <source>
        <strain evidence="11">husup-a2</strain>
    </source>
</reference>
<dbReference type="PANTHER" id="PTHR32309:SF13">
    <property type="entry name" value="FERRIC ENTEROBACTIN TRANSPORT PROTEIN FEPE"/>
    <property type="match status" value="1"/>
</dbReference>
<evidence type="ECO:0000313" key="10">
    <source>
        <dbReference type="EMBL" id="GAX61260.1"/>
    </source>
</evidence>
<keyword evidence="2" id="KW-1003">Cell membrane</keyword>
<protein>
    <submittedName>
        <fullName evidence="10">Lipopolysaccharide biosynthesis protein</fullName>
    </submittedName>
</protein>
<dbReference type="Proteomes" id="UP000218542">
    <property type="component" value="Unassembled WGS sequence"/>
</dbReference>
<dbReference type="InterPro" id="IPR050445">
    <property type="entry name" value="Bact_polysacc_biosynth/exp"/>
</dbReference>
<feature type="domain" description="Polysaccharide chain length determinant N-terminal" evidence="8">
    <location>
        <begin position="23"/>
        <end position="111"/>
    </location>
</feature>
<feature type="coiled-coil region" evidence="6">
    <location>
        <begin position="314"/>
        <end position="411"/>
    </location>
</feature>
<dbReference type="EMBL" id="BAOS01000020">
    <property type="protein sequence ID" value="GAX61260.1"/>
    <property type="molecule type" value="Genomic_DNA"/>
</dbReference>
<dbReference type="OrthoDB" id="231505at2"/>
<name>A0A286TZE8_9BACT</name>
<evidence type="ECO:0000259" key="9">
    <source>
        <dbReference type="Pfam" id="PF13807"/>
    </source>
</evidence>
<keyword evidence="11" id="KW-1185">Reference proteome</keyword>
<feature type="transmembrane region" description="Helical" evidence="7">
    <location>
        <begin position="37"/>
        <end position="55"/>
    </location>
</feature>
<dbReference type="GO" id="GO:0005886">
    <property type="term" value="C:plasma membrane"/>
    <property type="evidence" value="ECO:0007669"/>
    <property type="project" value="UniProtKB-SubCell"/>
</dbReference>
<evidence type="ECO:0000256" key="6">
    <source>
        <dbReference type="SAM" id="Coils"/>
    </source>
</evidence>
<dbReference type="GO" id="GO:0004713">
    <property type="term" value="F:protein tyrosine kinase activity"/>
    <property type="evidence" value="ECO:0007669"/>
    <property type="project" value="TreeGrafter"/>
</dbReference>
<evidence type="ECO:0000256" key="3">
    <source>
        <dbReference type="ARBA" id="ARBA00022692"/>
    </source>
</evidence>
<dbReference type="RefSeq" id="WP_096894654.1">
    <property type="nucleotide sequence ID" value="NZ_BAOS01000020.1"/>
</dbReference>
<evidence type="ECO:0000256" key="1">
    <source>
        <dbReference type="ARBA" id="ARBA00004651"/>
    </source>
</evidence>
<comment type="caution">
    <text evidence="10">The sequence shown here is derived from an EMBL/GenBank/DDBJ whole genome shotgun (WGS) entry which is preliminary data.</text>
</comment>
<keyword evidence="3 7" id="KW-0812">Transmembrane</keyword>
<keyword evidence="5 7" id="KW-0472">Membrane</keyword>
<gene>
    <name evidence="10" type="ORF">SCALIN_C20_0037</name>
</gene>
<feature type="domain" description="Tyrosine-protein kinase G-rich" evidence="9">
    <location>
        <begin position="390"/>
        <end position="469"/>
    </location>
</feature>
<evidence type="ECO:0000256" key="4">
    <source>
        <dbReference type="ARBA" id="ARBA00022989"/>
    </source>
</evidence>
<proteinExistence type="predicted"/>
<dbReference type="Pfam" id="PF13807">
    <property type="entry name" value="GNVR"/>
    <property type="match status" value="1"/>
</dbReference>
<organism evidence="10 11">
    <name type="scientific">Candidatus Scalindua japonica</name>
    <dbReference type="NCBI Taxonomy" id="1284222"/>
    <lineage>
        <taxon>Bacteria</taxon>
        <taxon>Pseudomonadati</taxon>
        <taxon>Planctomycetota</taxon>
        <taxon>Candidatus Brocadiia</taxon>
        <taxon>Candidatus Brocadiales</taxon>
        <taxon>Candidatus Scalinduaceae</taxon>
        <taxon>Candidatus Scalindua</taxon>
    </lineage>
</organism>
<dbReference type="InterPro" id="IPR003856">
    <property type="entry name" value="LPS_length_determ_N"/>
</dbReference>
<evidence type="ECO:0000313" key="11">
    <source>
        <dbReference type="Proteomes" id="UP000218542"/>
    </source>
</evidence>
<dbReference type="AlphaFoldDB" id="A0A286TZE8"/>
<keyword evidence="4 7" id="KW-1133">Transmembrane helix</keyword>
<dbReference type="InterPro" id="IPR032807">
    <property type="entry name" value="GNVR"/>
</dbReference>
<accession>A0A286TZE8</accession>
<keyword evidence="6" id="KW-0175">Coiled coil</keyword>
<evidence type="ECO:0000256" key="5">
    <source>
        <dbReference type="ARBA" id="ARBA00023136"/>
    </source>
</evidence>
<evidence type="ECO:0000256" key="2">
    <source>
        <dbReference type="ARBA" id="ARBA00022475"/>
    </source>
</evidence>